<dbReference type="SUPFAM" id="SSF52540">
    <property type="entry name" value="P-loop containing nucleoside triphosphate hydrolases"/>
    <property type="match status" value="1"/>
</dbReference>
<dbReference type="GO" id="GO:0004386">
    <property type="term" value="F:helicase activity"/>
    <property type="evidence" value="ECO:0007669"/>
    <property type="project" value="UniProtKB-KW"/>
</dbReference>
<dbReference type="PANTHER" id="PTHR30050">
    <property type="entry name" value="CHROMOSOMAL REPLICATION INITIATOR PROTEIN DNAA"/>
    <property type="match status" value="1"/>
</dbReference>
<dbReference type="Gene3D" id="3.40.50.300">
    <property type="entry name" value="P-loop containing nucleotide triphosphate hydrolases"/>
    <property type="match status" value="1"/>
</dbReference>
<dbReference type="InterPro" id="IPR027417">
    <property type="entry name" value="P-loop_NTPase"/>
</dbReference>
<dbReference type="GO" id="GO:0005524">
    <property type="term" value="F:ATP binding"/>
    <property type="evidence" value="ECO:0007669"/>
    <property type="project" value="InterPro"/>
</dbReference>
<accession>A0A8S5NWH8</accession>
<organism evidence="2">
    <name type="scientific">Siphoviridae sp. ctINK4</name>
    <dbReference type="NCBI Taxonomy" id="2825428"/>
    <lineage>
        <taxon>Viruses</taxon>
        <taxon>Duplodnaviria</taxon>
        <taxon>Heunggongvirae</taxon>
        <taxon>Uroviricota</taxon>
        <taxon>Caudoviricetes</taxon>
    </lineage>
</organism>
<dbReference type="GO" id="GO:0006260">
    <property type="term" value="P:DNA replication"/>
    <property type="evidence" value="ECO:0007669"/>
    <property type="project" value="TreeGrafter"/>
</dbReference>
<reference evidence="2" key="1">
    <citation type="journal article" date="2021" name="Proc. Natl. Acad. Sci. U.S.A.">
        <title>A Catalog of Tens of Thousands of Viruses from Human Metagenomes Reveals Hidden Associations with Chronic Diseases.</title>
        <authorList>
            <person name="Tisza M.J."/>
            <person name="Buck C.B."/>
        </authorList>
    </citation>
    <scope>NUCLEOTIDE SEQUENCE</scope>
    <source>
        <strain evidence="2">CtINK4</strain>
    </source>
</reference>
<keyword evidence="2" id="KW-0378">Hydrolase</keyword>
<sequence length="282" mass="31924">MNDTIQDFAAKFGKTLLKYGPCPDCGGDMYYWKHQTENGQIPTPTCPDCGYADLMQREQKKIAEKLETVNREQAIARMKQNSIISDSRAWSYLMDNYNVYDDETARAKQQASKWIAEIINGKNIHAILTGRPGVGKTHLGFAIAQSVLEKSNYKMNVAVVSYRELLEQLKFGLNDKEAYKMIQGSVINDLKKVGLVVIDDLGAELGRIEEPSKPTTYNLDTLTSLVEARLNKATIFTSNLNSDQIFNLYGERIYSRIINGASTKEGMNAFRFKTTQDRRKTY</sequence>
<dbReference type="InterPro" id="IPR002611">
    <property type="entry name" value="IstB_ATP-bd"/>
</dbReference>
<keyword evidence="2" id="KW-0347">Helicase</keyword>
<evidence type="ECO:0000313" key="2">
    <source>
        <dbReference type="EMBL" id="DAD98775.1"/>
    </source>
</evidence>
<dbReference type="EMBL" id="BK015267">
    <property type="protein sequence ID" value="DAD98775.1"/>
    <property type="molecule type" value="Genomic_DNA"/>
</dbReference>
<keyword evidence="2" id="KW-0067">ATP-binding</keyword>
<name>A0A8S5NWH8_9CAUD</name>
<feature type="domain" description="IstB-like ATP-binding" evidence="1">
    <location>
        <begin position="121"/>
        <end position="244"/>
    </location>
</feature>
<protein>
    <submittedName>
        <fullName evidence="2">Replicative helicase</fullName>
    </submittedName>
</protein>
<dbReference type="PANTHER" id="PTHR30050:SF4">
    <property type="entry name" value="ATP-BINDING PROTEIN RV3427C IN INSERTION SEQUENCE-RELATED"/>
    <property type="match status" value="1"/>
</dbReference>
<keyword evidence="2" id="KW-0547">Nucleotide-binding</keyword>
<proteinExistence type="predicted"/>
<dbReference type="CDD" id="cd00009">
    <property type="entry name" value="AAA"/>
    <property type="match status" value="1"/>
</dbReference>
<evidence type="ECO:0000259" key="1">
    <source>
        <dbReference type="Pfam" id="PF01695"/>
    </source>
</evidence>
<dbReference type="Pfam" id="PF01695">
    <property type="entry name" value="IstB_IS21"/>
    <property type="match status" value="1"/>
</dbReference>